<organism evidence="5 6">
    <name type="scientific">Thlaspi arvense</name>
    <name type="common">Field penny-cress</name>
    <dbReference type="NCBI Taxonomy" id="13288"/>
    <lineage>
        <taxon>Eukaryota</taxon>
        <taxon>Viridiplantae</taxon>
        <taxon>Streptophyta</taxon>
        <taxon>Embryophyta</taxon>
        <taxon>Tracheophyta</taxon>
        <taxon>Spermatophyta</taxon>
        <taxon>Magnoliopsida</taxon>
        <taxon>eudicotyledons</taxon>
        <taxon>Gunneridae</taxon>
        <taxon>Pentapetalae</taxon>
        <taxon>rosids</taxon>
        <taxon>malvids</taxon>
        <taxon>Brassicales</taxon>
        <taxon>Brassicaceae</taxon>
        <taxon>Thlaspideae</taxon>
        <taxon>Thlaspi</taxon>
    </lineage>
</organism>
<evidence type="ECO:0000313" key="6">
    <source>
        <dbReference type="Proteomes" id="UP000836841"/>
    </source>
</evidence>
<reference evidence="5 6" key="1">
    <citation type="submission" date="2022-03" db="EMBL/GenBank/DDBJ databases">
        <authorList>
            <person name="Nunn A."/>
            <person name="Chopra R."/>
            <person name="Nunn A."/>
            <person name="Contreras Garrido A."/>
        </authorList>
    </citation>
    <scope>NUCLEOTIDE SEQUENCE [LARGE SCALE GENOMIC DNA]</scope>
</reference>
<name>A0AAU9T8B4_THLAR</name>
<comment type="similarity">
    <text evidence="1 4">Belongs to the glycosyl hydrolase 28 family.</text>
</comment>
<proteinExistence type="inferred from homology"/>
<dbReference type="Proteomes" id="UP000836841">
    <property type="component" value="Unassembled WGS sequence"/>
</dbReference>
<dbReference type="SUPFAM" id="SSF51126">
    <property type="entry name" value="Pectin lyase-like"/>
    <property type="match status" value="1"/>
</dbReference>
<protein>
    <recommendedName>
        <fullName evidence="7">Polygalacturonase</fullName>
    </recommendedName>
</protein>
<evidence type="ECO:0008006" key="7">
    <source>
        <dbReference type="Google" id="ProtNLM"/>
    </source>
</evidence>
<dbReference type="AlphaFoldDB" id="A0AAU9T8B4"/>
<comment type="caution">
    <text evidence="5">The sequence shown here is derived from an EMBL/GenBank/DDBJ whole genome shotgun (WGS) entry which is preliminary data.</text>
</comment>
<dbReference type="Pfam" id="PF00295">
    <property type="entry name" value="Glyco_hydro_28"/>
    <property type="match status" value="1"/>
</dbReference>
<evidence type="ECO:0000256" key="4">
    <source>
        <dbReference type="RuleBase" id="RU361169"/>
    </source>
</evidence>
<keyword evidence="2 4" id="KW-0378">Hydrolase</keyword>
<dbReference type="InterPro" id="IPR012334">
    <property type="entry name" value="Pectin_lyas_fold"/>
</dbReference>
<evidence type="ECO:0000313" key="5">
    <source>
        <dbReference type="EMBL" id="CAH2080599.1"/>
    </source>
</evidence>
<evidence type="ECO:0000256" key="3">
    <source>
        <dbReference type="ARBA" id="ARBA00023295"/>
    </source>
</evidence>
<dbReference type="InterPro" id="IPR000743">
    <property type="entry name" value="Glyco_hydro_28"/>
</dbReference>
<accession>A0AAU9T8B4</accession>
<sequence>MLGEVKLGGPCKAPVELSLQGTVKAPADPKVFKSDGWITINHVSQLAVSGGGTFDGQGKLSWNLDQCKKKFNCSFPAVSHPHTCLYVFPS</sequence>
<evidence type="ECO:0000256" key="1">
    <source>
        <dbReference type="ARBA" id="ARBA00008834"/>
    </source>
</evidence>
<dbReference type="GO" id="GO:0004650">
    <property type="term" value="F:polygalacturonase activity"/>
    <property type="evidence" value="ECO:0007669"/>
    <property type="project" value="InterPro"/>
</dbReference>
<dbReference type="Gene3D" id="2.160.20.10">
    <property type="entry name" value="Single-stranded right-handed beta-helix, Pectin lyase-like"/>
    <property type="match status" value="1"/>
</dbReference>
<dbReference type="InterPro" id="IPR011050">
    <property type="entry name" value="Pectin_lyase_fold/virulence"/>
</dbReference>
<evidence type="ECO:0000256" key="2">
    <source>
        <dbReference type="ARBA" id="ARBA00022801"/>
    </source>
</evidence>
<gene>
    <name evidence="5" type="ORF">TAV2_LOCUS26304</name>
</gene>
<dbReference type="GO" id="GO:0005975">
    <property type="term" value="P:carbohydrate metabolic process"/>
    <property type="evidence" value="ECO:0007669"/>
    <property type="project" value="InterPro"/>
</dbReference>
<dbReference type="EMBL" id="CAJVSB020000930">
    <property type="protein sequence ID" value="CAH2080599.1"/>
    <property type="molecule type" value="Genomic_DNA"/>
</dbReference>
<keyword evidence="3 4" id="KW-0326">Glycosidase</keyword>
<keyword evidence="6" id="KW-1185">Reference proteome</keyword>